<accession>A0A059D4R2</accession>
<feature type="region of interest" description="Disordered" evidence="3">
    <location>
        <begin position="221"/>
        <end position="248"/>
    </location>
</feature>
<evidence type="ECO:0000256" key="3">
    <source>
        <dbReference type="SAM" id="MobiDB-lite"/>
    </source>
</evidence>
<dbReference type="EMBL" id="KK198754">
    <property type="protein sequence ID" value="KCW85577.1"/>
    <property type="molecule type" value="Genomic_DNA"/>
</dbReference>
<keyword evidence="1" id="KW-0649">Protein kinase inhibitor</keyword>
<protein>
    <submittedName>
        <fullName evidence="4">Uncharacterized protein</fullName>
    </submittedName>
</protein>
<dbReference type="InParanoid" id="A0A059D4R2"/>
<evidence type="ECO:0000313" key="4">
    <source>
        <dbReference type="EMBL" id="KCW85577.1"/>
    </source>
</evidence>
<evidence type="ECO:0000256" key="1">
    <source>
        <dbReference type="ARBA" id="ARBA00023013"/>
    </source>
</evidence>
<feature type="compositionally biased region" description="Basic and acidic residues" evidence="3">
    <location>
        <begin position="236"/>
        <end position="248"/>
    </location>
</feature>
<dbReference type="GO" id="GO:0004860">
    <property type="term" value="F:protein kinase inhibitor activity"/>
    <property type="evidence" value="ECO:0007669"/>
    <property type="project" value="UniProtKB-KW"/>
</dbReference>
<dbReference type="GO" id="GO:0032875">
    <property type="term" value="P:regulation of DNA endoreduplication"/>
    <property type="evidence" value="ECO:0007669"/>
    <property type="project" value="InterPro"/>
</dbReference>
<feature type="region of interest" description="Disordered" evidence="3">
    <location>
        <begin position="91"/>
        <end position="135"/>
    </location>
</feature>
<feature type="region of interest" description="Disordered" evidence="3">
    <location>
        <begin position="153"/>
        <end position="205"/>
    </location>
</feature>
<gene>
    <name evidence="4" type="ORF">EUGRSUZ_B02374</name>
</gene>
<organism evidence="4">
    <name type="scientific">Eucalyptus grandis</name>
    <name type="common">Flooded gum</name>
    <dbReference type="NCBI Taxonomy" id="71139"/>
    <lineage>
        <taxon>Eukaryota</taxon>
        <taxon>Viridiplantae</taxon>
        <taxon>Streptophyta</taxon>
        <taxon>Embryophyta</taxon>
        <taxon>Tracheophyta</taxon>
        <taxon>Spermatophyta</taxon>
        <taxon>Magnoliopsida</taxon>
        <taxon>eudicotyledons</taxon>
        <taxon>Gunneridae</taxon>
        <taxon>Pentapetalae</taxon>
        <taxon>rosids</taxon>
        <taxon>malvids</taxon>
        <taxon>Myrtales</taxon>
        <taxon>Myrtaceae</taxon>
        <taxon>Myrtoideae</taxon>
        <taxon>Eucalypteae</taxon>
        <taxon>Eucalyptus</taxon>
    </lineage>
</organism>
<name>A0A059D4R2_EUCGR</name>
<dbReference type="InterPro" id="IPR040389">
    <property type="entry name" value="SMR"/>
</dbReference>
<keyword evidence="2" id="KW-0131">Cell cycle</keyword>
<proteinExistence type="predicted"/>
<evidence type="ECO:0000256" key="2">
    <source>
        <dbReference type="ARBA" id="ARBA00023306"/>
    </source>
</evidence>
<dbReference type="PANTHER" id="PTHR33142:SF111">
    <property type="entry name" value="CYCLIN-DEPENDENT PROTEIN KINASE INHIBITOR SMR12"/>
    <property type="match status" value="1"/>
</dbReference>
<dbReference type="AlphaFoldDB" id="A0A059D4R2"/>
<reference evidence="4" key="1">
    <citation type="submission" date="2013-07" db="EMBL/GenBank/DDBJ databases">
        <title>The genome of Eucalyptus grandis.</title>
        <authorList>
            <person name="Schmutz J."/>
            <person name="Hayes R."/>
            <person name="Myburg A."/>
            <person name="Tuskan G."/>
            <person name="Grattapaglia D."/>
            <person name="Rokhsar D.S."/>
        </authorList>
    </citation>
    <scope>NUCLEOTIDE SEQUENCE</scope>
    <source>
        <tissue evidence="4">Leaf extractions</tissue>
    </source>
</reference>
<sequence length="248" mass="26655">MAKLQTVPNPKPEDRDTLEIRIKSLGRKFPDIPASDPSLMVDLPLLLFPCQPRLPLPSLPPSLAILALSKRPFSCFLFSLFHALREDLPPSAGMSTSQVSSGLPEGDLDGARPSSNSSETAPPEDGTNPEGRNPVVIDVPSLVIKLPSSVGEEFKVDGEDDDSGFKTPTSAESKIPPLAECPPAPRKRRSEEILDSKTPPKAPAKCRRVLLDLSSEIQSSLAPPLSTNFGGKINRRPKEGDAAPTREV</sequence>
<dbReference type="PANTHER" id="PTHR33142">
    <property type="entry name" value="CYCLIN-DEPENDENT PROTEIN KINASE INHIBITOR SMR13"/>
    <property type="match status" value="1"/>
</dbReference>
<dbReference type="Gramene" id="KCW85577">
    <property type="protein sequence ID" value="KCW85577"/>
    <property type="gene ID" value="EUGRSUZ_B02374"/>
</dbReference>